<keyword evidence="2" id="KW-1185">Reference proteome</keyword>
<dbReference type="Proteomes" id="UP000501623">
    <property type="component" value="Chromosome"/>
</dbReference>
<protein>
    <submittedName>
        <fullName evidence="1">Uncharacterized protein</fullName>
    </submittedName>
</protein>
<reference evidence="1 2" key="1">
    <citation type="submission" date="2020-05" db="EMBL/GenBank/DDBJ databases">
        <title>Complete genome sequence of Hymenobacter sp. TS19 in Coasted Sand Dune.</title>
        <authorList>
            <person name="Lee J.-H."/>
            <person name="Jung J.-H."/>
            <person name="Jeong S."/>
            <person name="Zhao L."/>
            <person name="Kim M.-K."/>
            <person name="Seo H.-S."/>
            <person name="Lim S."/>
        </authorList>
    </citation>
    <scope>NUCLEOTIDE SEQUENCE [LARGE SCALE GENOMIC DNA]</scope>
    <source>
        <strain evidence="1 2">TS19</strain>
    </source>
</reference>
<evidence type="ECO:0000313" key="2">
    <source>
        <dbReference type="Proteomes" id="UP000501623"/>
    </source>
</evidence>
<sequence length="158" mass="17142">MSTSLAIASESPVRILRHDTLPVPRAAWVLWHDAQGKPLLSAQQQGNGQRYYLHTRFTQPWSELADSPELPALLLPYLWPTPSGPALTDMRVLDPAQALFQPAMARNSTAPAAGAGLATDRAPAHSYTPWLVLAAGMLFGLERWLAARRSAHSSPASV</sequence>
<dbReference type="AlphaFoldDB" id="A0A6M6BIV3"/>
<name>A0A6M6BIV3_9BACT</name>
<dbReference type="RefSeq" id="WP_171591084.1">
    <property type="nucleotide sequence ID" value="NZ_CP053538.1"/>
</dbReference>
<evidence type="ECO:0000313" key="1">
    <source>
        <dbReference type="EMBL" id="QJX46985.1"/>
    </source>
</evidence>
<dbReference type="KEGG" id="hts:HMJ29_08580"/>
<proteinExistence type="predicted"/>
<accession>A0A6M6BIV3</accession>
<gene>
    <name evidence="1" type="ORF">HMJ29_08580</name>
</gene>
<dbReference type="EMBL" id="CP053538">
    <property type="protein sequence ID" value="QJX46985.1"/>
    <property type="molecule type" value="Genomic_DNA"/>
</dbReference>
<organism evidence="1 2">
    <name type="scientific">Hymenobacter taeanensis</name>
    <dbReference type="NCBI Taxonomy" id="2735321"/>
    <lineage>
        <taxon>Bacteria</taxon>
        <taxon>Pseudomonadati</taxon>
        <taxon>Bacteroidota</taxon>
        <taxon>Cytophagia</taxon>
        <taxon>Cytophagales</taxon>
        <taxon>Hymenobacteraceae</taxon>
        <taxon>Hymenobacter</taxon>
    </lineage>
</organism>